<evidence type="ECO:0000313" key="2">
    <source>
        <dbReference type="Proteomes" id="UP001371218"/>
    </source>
</evidence>
<proteinExistence type="predicted"/>
<keyword evidence="2" id="KW-1185">Reference proteome</keyword>
<sequence>MTKATYALDVASQYFCDGSEQQTPAAFSHARLTQITDESGSTKYGNDAYGRVPSKKQVTGQQTLNVGYTYGSCGGSQRQASVTLLKPE</sequence>
<evidence type="ECO:0000313" key="1">
    <source>
        <dbReference type="EMBL" id="MEK8030536.1"/>
    </source>
</evidence>
<dbReference type="RefSeq" id="WP_341424898.1">
    <property type="nucleotide sequence ID" value="NZ_JBBUTG010000003.1"/>
</dbReference>
<reference evidence="1 2" key="1">
    <citation type="submission" date="2024-04" db="EMBL/GenBank/DDBJ databases">
        <title>Novel species of the genus Ideonella isolated from streams.</title>
        <authorList>
            <person name="Lu H."/>
        </authorList>
    </citation>
    <scope>NUCLEOTIDE SEQUENCE [LARGE SCALE GENOMIC DNA]</scope>
    <source>
        <strain evidence="1 2">DXS29W</strain>
    </source>
</reference>
<protein>
    <submittedName>
        <fullName evidence="1">Uncharacterized protein</fullName>
    </submittedName>
</protein>
<accession>A0ABU9BKP9</accession>
<dbReference type="EMBL" id="JBBUTG010000003">
    <property type="protein sequence ID" value="MEK8030536.1"/>
    <property type="molecule type" value="Genomic_DNA"/>
</dbReference>
<name>A0ABU9BKP9_9BURK</name>
<comment type="caution">
    <text evidence="1">The sequence shown here is derived from an EMBL/GenBank/DDBJ whole genome shotgun (WGS) entry which is preliminary data.</text>
</comment>
<dbReference type="Proteomes" id="UP001371218">
    <property type="component" value="Unassembled WGS sequence"/>
</dbReference>
<organism evidence="1 2">
    <name type="scientific">Ideonella lacteola</name>
    <dbReference type="NCBI Taxonomy" id="2984193"/>
    <lineage>
        <taxon>Bacteria</taxon>
        <taxon>Pseudomonadati</taxon>
        <taxon>Pseudomonadota</taxon>
        <taxon>Betaproteobacteria</taxon>
        <taxon>Burkholderiales</taxon>
        <taxon>Sphaerotilaceae</taxon>
        <taxon>Ideonella</taxon>
    </lineage>
</organism>
<gene>
    <name evidence="1" type="ORF">AACH06_06825</name>
</gene>